<geneLocation type="plasmid" evidence="1">
    <name>unnamed2</name>
</geneLocation>
<gene>
    <name evidence="1" type="ORF">ABM479_29325</name>
</gene>
<organism evidence="1">
    <name type="scientific">Rhizobium sp. ZPR3</name>
    <dbReference type="NCBI Taxonomy" id="3158967"/>
    <lineage>
        <taxon>Bacteria</taxon>
        <taxon>Pseudomonadati</taxon>
        <taxon>Pseudomonadota</taxon>
        <taxon>Alphaproteobacteria</taxon>
        <taxon>Hyphomicrobiales</taxon>
        <taxon>Rhizobiaceae</taxon>
        <taxon>Rhizobium/Agrobacterium group</taxon>
        <taxon>Rhizobium</taxon>
    </lineage>
</organism>
<protein>
    <submittedName>
        <fullName evidence="1">TetR family transcriptional regulator C-terminal domain-containing protein</fullName>
    </submittedName>
</protein>
<dbReference type="AlphaFoldDB" id="A0AAU7S5K7"/>
<keyword evidence="1" id="KW-0614">Plasmid</keyword>
<dbReference type="RefSeq" id="WP_349962811.1">
    <property type="nucleotide sequence ID" value="NZ_CP157962.1"/>
</dbReference>
<accession>A0AAU7S5K7</accession>
<sequence>MQNPLPAPPLVQFLLNSWEGALLRLWVEKSDVPLNEFTEVILKSLLVSPHRETIPTH</sequence>
<name>A0AAU7S5K7_9HYPH</name>
<dbReference type="EMBL" id="CP157962">
    <property type="protein sequence ID" value="XBT97633.1"/>
    <property type="molecule type" value="Genomic_DNA"/>
</dbReference>
<evidence type="ECO:0000313" key="1">
    <source>
        <dbReference type="EMBL" id="XBT97633.1"/>
    </source>
</evidence>
<reference evidence="1" key="1">
    <citation type="submission" date="2024-06" db="EMBL/GenBank/DDBJ databases">
        <authorList>
            <person name="Li T."/>
            <person name="Gao R."/>
        </authorList>
    </citation>
    <scope>NUCLEOTIDE SEQUENCE</scope>
    <source>
        <strain evidence="1">ZPR3</strain>
        <plasmid evidence="1">unnamed2</plasmid>
    </source>
</reference>
<proteinExistence type="predicted"/>